<accession>A0ABQ9VCR0</accession>
<dbReference type="SMART" id="SM00027">
    <property type="entry name" value="EH"/>
    <property type="match status" value="1"/>
</dbReference>
<dbReference type="CDD" id="cd00052">
    <property type="entry name" value="EH"/>
    <property type="match status" value="1"/>
</dbReference>
<feature type="domain" description="EH" evidence="1">
    <location>
        <begin position="1"/>
        <end position="89"/>
    </location>
</feature>
<comment type="caution">
    <text evidence="2">The sequence shown here is derived from an EMBL/GenBank/DDBJ whole genome shotgun (WGS) entry which is preliminary data.</text>
</comment>
<dbReference type="InterPro" id="IPR000261">
    <property type="entry name" value="EH_dom"/>
</dbReference>
<proteinExistence type="predicted"/>
<evidence type="ECO:0000313" key="2">
    <source>
        <dbReference type="EMBL" id="KAK2107177.1"/>
    </source>
</evidence>
<dbReference type="Gene3D" id="1.10.238.10">
    <property type="entry name" value="EF-hand"/>
    <property type="match status" value="1"/>
</dbReference>
<dbReference type="InterPro" id="IPR011992">
    <property type="entry name" value="EF-hand-dom_pair"/>
</dbReference>
<dbReference type="PANTHER" id="PTHR11216:SF69">
    <property type="entry name" value="EPIDERMAL GROWTH FACTOR RECEPTOR SUBSTRATE 15-LIKE 1"/>
    <property type="match status" value="1"/>
</dbReference>
<name>A0ABQ9VCR0_SAGOE</name>
<dbReference type="Proteomes" id="UP001266305">
    <property type="component" value="Unassembled WGS sequence"/>
</dbReference>
<organism evidence="2 3">
    <name type="scientific">Saguinus oedipus</name>
    <name type="common">Cotton-top tamarin</name>
    <name type="synonym">Oedipomidas oedipus</name>
    <dbReference type="NCBI Taxonomy" id="9490"/>
    <lineage>
        <taxon>Eukaryota</taxon>
        <taxon>Metazoa</taxon>
        <taxon>Chordata</taxon>
        <taxon>Craniata</taxon>
        <taxon>Vertebrata</taxon>
        <taxon>Euteleostomi</taxon>
        <taxon>Mammalia</taxon>
        <taxon>Eutheria</taxon>
        <taxon>Euarchontoglires</taxon>
        <taxon>Primates</taxon>
        <taxon>Haplorrhini</taxon>
        <taxon>Platyrrhini</taxon>
        <taxon>Cebidae</taxon>
        <taxon>Callitrichinae</taxon>
        <taxon>Saguinus</taxon>
    </lineage>
</organism>
<dbReference type="SUPFAM" id="SSF47473">
    <property type="entry name" value="EF-hand"/>
    <property type="match status" value="1"/>
</dbReference>
<dbReference type="PROSITE" id="PS50031">
    <property type="entry name" value="EH"/>
    <property type="match status" value="1"/>
</dbReference>
<evidence type="ECO:0000259" key="1">
    <source>
        <dbReference type="PROSITE" id="PS50031"/>
    </source>
</evidence>
<keyword evidence="3" id="KW-1185">Reference proteome</keyword>
<sequence>MRFEEIFLKTALGLDGYVSGEEVKEIFMHSDLTQNLLAHIWALADRRQMGKLSKDGFALAMYFIQQKVSKGIDPHQVLLPDMVSSSKKGTLGPDSLGSLNSGEFSGVKELDDISQEIAQLQREKYSLGQDIKLK</sequence>
<dbReference type="Pfam" id="PF12763">
    <property type="entry name" value="EH"/>
    <property type="match status" value="1"/>
</dbReference>
<dbReference type="PANTHER" id="PTHR11216">
    <property type="entry name" value="EH DOMAIN"/>
    <property type="match status" value="1"/>
</dbReference>
<dbReference type="EMBL" id="JASSZA010000007">
    <property type="protein sequence ID" value="KAK2107177.1"/>
    <property type="molecule type" value="Genomic_DNA"/>
</dbReference>
<gene>
    <name evidence="2" type="ORF">P7K49_016691</name>
</gene>
<evidence type="ECO:0000313" key="3">
    <source>
        <dbReference type="Proteomes" id="UP001266305"/>
    </source>
</evidence>
<protein>
    <recommendedName>
        <fullName evidence="1">EH domain-containing protein</fullName>
    </recommendedName>
</protein>
<reference evidence="2 3" key="1">
    <citation type="submission" date="2023-05" db="EMBL/GenBank/DDBJ databases">
        <title>B98-5 Cell Line De Novo Hybrid Assembly: An Optical Mapping Approach.</title>
        <authorList>
            <person name="Kananen K."/>
            <person name="Auerbach J.A."/>
            <person name="Kautto E."/>
            <person name="Blachly J.S."/>
        </authorList>
    </citation>
    <scope>NUCLEOTIDE SEQUENCE [LARGE SCALE GENOMIC DNA]</scope>
    <source>
        <strain evidence="2">B95-8</strain>
        <tissue evidence="2">Cell line</tissue>
    </source>
</reference>